<accession>A0A8H9BTF2</accession>
<evidence type="ECO:0000313" key="1">
    <source>
        <dbReference type="EMBL" id="EGQ4383506.1"/>
    </source>
</evidence>
<dbReference type="RefSeq" id="WP_115807134.1">
    <property type="nucleotide sequence ID" value="NZ_CAYKPB010000001.1"/>
</dbReference>
<evidence type="ECO:0000313" key="2">
    <source>
        <dbReference type="Proteomes" id="UP000600220"/>
    </source>
</evidence>
<protein>
    <submittedName>
        <fullName evidence="1">Uncharacterized protein</fullName>
    </submittedName>
</protein>
<sequence length="106" mass="12033">MEDKNVYKITMPSFYVLLKKDEEDYTLKNIVMNDSGNNLLDKSLGSDDTGIVLSQLIESRLAAEKVISDTVSESEQLRNENEYLLDKINTLESSLDEIRDGVKDVE</sequence>
<name>A0A8H9BTF2_STAPS</name>
<keyword evidence="2" id="KW-1185">Reference proteome</keyword>
<reference evidence="1 2" key="1">
    <citation type="submission" date="2018-11" db="EMBL/GenBank/DDBJ databases">
        <authorList>
            <consortium name="Veterinary Laboratory Investigation and Response Network"/>
        </authorList>
    </citation>
    <scope>NUCLEOTIDE SEQUENCE [LARGE SCALE GENOMIC DNA]</scope>
    <source>
        <strain evidence="1 2">SPSE-18-VL-LA-PA-Ryan-0021</strain>
    </source>
</reference>
<organism evidence="1 2">
    <name type="scientific">Staphylococcus pseudintermedius</name>
    <dbReference type="NCBI Taxonomy" id="283734"/>
    <lineage>
        <taxon>Bacteria</taxon>
        <taxon>Bacillati</taxon>
        <taxon>Bacillota</taxon>
        <taxon>Bacilli</taxon>
        <taxon>Bacillales</taxon>
        <taxon>Staphylococcaceae</taxon>
        <taxon>Staphylococcus</taxon>
        <taxon>Staphylococcus intermedius group</taxon>
    </lineage>
</organism>
<proteinExistence type="predicted"/>
<dbReference type="EMBL" id="AAXKXX010000001">
    <property type="protein sequence ID" value="EGQ4383506.1"/>
    <property type="molecule type" value="Genomic_DNA"/>
</dbReference>
<gene>
    <name evidence="1" type="ORF">EGV54_00115</name>
</gene>
<comment type="caution">
    <text evidence="1">The sequence shown here is derived from an EMBL/GenBank/DDBJ whole genome shotgun (WGS) entry which is preliminary data.</text>
</comment>
<dbReference type="Proteomes" id="UP000600220">
    <property type="component" value="Unassembled WGS sequence"/>
</dbReference>
<dbReference type="AlphaFoldDB" id="A0A8H9BTF2"/>